<keyword evidence="3" id="KW-1185">Reference proteome</keyword>
<evidence type="ECO:0000313" key="3">
    <source>
        <dbReference type="Proteomes" id="UP000054854"/>
    </source>
</evidence>
<evidence type="ECO:0000313" key="2">
    <source>
        <dbReference type="EMBL" id="STX36266.1"/>
    </source>
</evidence>
<protein>
    <submittedName>
        <fullName evidence="2">Uncharacterized protein</fullName>
    </submittedName>
</protein>
<name>A0A378IM77_9GAMM</name>
<dbReference type="Proteomes" id="UP000054854">
    <property type="component" value="Unassembled WGS sequence"/>
</dbReference>
<dbReference type="EMBL" id="UGNX01000001">
    <property type="protein sequence ID" value="STX36266.1"/>
    <property type="molecule type" value="Genomic_DNA"/>
</dbReference>
<dbReference type="Proteomes" id="UP000255316">
    <property type="component" value="Unassembled WGS sequence"/>
</dbReference>
<sequence>MQDKQDKQQGYKFENPKLFFTLPFSIITSAFTGSKPPEEFHCPQRKALHEHCSKVQGFDSYTVPPVNIELHHEKTPLTKESFQALKDDMDHTASWKPTFSDKERVQFYREQSEHQTKISKSFFEAGEHEGAFMHARLSDFFSCKAKTVDFGIRLGNQMDQELSGKTPPIITQNW</sequence>
<dbReference type="AlphaFoldDB" id="A0A378IM77"/>
<proteinExistence type="predicted"/>
<reference evidence="2 4" key="2">
    <citation type="submission" date="2018-06" db="EMBL/GenBank/DDBJ databases">
        <authorList>
            <consortium name="Pathogen Informatics"/>
            <person name="Doyle S."/>
        </authorList>
    </citation>
    <scope>NUCLEOTIDE SEQUENCE [LARGE SCALE GENOMIC DNA]</scope>
    <source>
        <strain evidence="2 4">NCTC12438</strain>
    </source>
</reference>
<reference evidence="1 3" key="1">
    <citation type="submission" date="2015-11" db="EMBL/GenBank/DDBJ databases">
        <title>Genomic analysis of 38 Legionella species identifies large and diverse effector repertoires.</title>
        <authorList>
            <person name="Burstein D."/>
            <person name="Amaro F."/>
            <person name="Zusman T."/>
            <person name="Lifshitz Z."/>
            <person name="Cohen O."/>
            <person name="Gilbert J.A."/>
            <person name="Pupko T."/>
            <person name="Shuman H.A."/>
            <person name="Segal G."/>
        </authorList>
    </citation>
    <scope>NUCLEOTIDE SEQUENCE [LARGE SCALE GENOMIC DNA]</scope>
    <source>
        <strain evidence="1 3">CDC#72-OH-14</strain>
    </source>
</reference>
<organism evidence="2 4">
    <name type="scientific">Legionella cincinnatiensis</name>
    <dbReference type="NCBI Taxonomy" id="28085"/>
    <lineage>
        <taxon>Bacteria</taxon>
        <taxon>Pseudomonadati</taxon>
        <taxon>Pseudomonadota</taxon>
        <taxon>Gammaproteobacteria</taxon>
        <taxon>Legionellales</taxon>
        <taxon>Legionellaceae</taxon>
        <taxon>Legionella</taxon>
    </lineage>
</organism>
<dbReference type="RefSeq" id="WP_058464791.1">
    <property type="nucleotide sequence ID" value="NZ_CAAAHQ010000057.1"/>
</dbReference>
<dbReference type="EMBL" id="LNXX01000021">
    <property type="protein sequence ID" value="KTC87172.1"/>
    <property type="molecule type" value="Genomic_DNA"/>
</dbReference>
<evidence type="ECO:0000313" key="1">
    <source>
        <dbReference type="EMBL" id="KTC87172.1"/>
    </source>
</evidence>
<dbReference type="OrthoDB" id="5640586at2"/>
<gene>
    <name evidence="1" type="ORF">Lcin_1607</name>
    <name evidence="2" type="ORF">NCTC12438_02896</name>
</gene>
<evidence type="ECO:0000313" key="4">
    <source>
        <dbReference type="Proteomes" id="UP000255316"/>
    </source>
</evidence>
<accession>A0A378IM77</accession>